<dbReference type="PANTHER" id="PTHR13832">
    <property type="entry name" value="PROTEIN PHOSPHATASE 2C"/>
    <property type="match status" value="1"/>
</dbReference>
<evidence type="ECO:0000313" key="12">
    <source>
        <dbReference type="EMBL" id="GHP04012.1"/>
    </source>
</evidence>
<keyword evidence="7 9" id="KW-0904">Protein phosphatase</keyword>
<comment type="caution">
    <text evidence="12">The sequence shown here is derived from an EMBL/GenBank/DDBJ whole genome shotgun (WGS) entry which is preliminary data.</text>
</comment>
<feature type="region of interest" description="Disordered" evidence="10">
    <location>
        <begin position="120"/>
        <end position="141"/>
    </location>
</feature>
<dbReference type="PANTHER" id="PTHR13832:SF840">
    <property type="entry name" value="PROTEIN PHOSPHATASE 2C 60-RELATED"/>
    <property type="match status" value="1"/>
</dbReference>
<dbReference type="InterPro" id="IPR000222">
    <property type="entry name" value="PP2C_BS"/>
</dbReference>
<feature type="region of interest" description="Disordered" evidence="10">
    <location>
        <begin position="167"/>
        <end position="193"/>
    </location>
</feature>
<dbReference type="Gene3D" id="3.60.40.10">
    <property type="entry name" value="PPM-type phosphatase domain"/>
    <property type="match status" value="1"/>
</dbReference>
<evidence type="ECO:0000256" key="3">
    <source>
        <dbReference type="ARBA" id="ARBA00013081"/>
    </source>
</evidence>
<evidence type="ECO:0000256" key="9">
    <source>
        <dbReference type="RuleBase" id="RU003465"/>
    </source>
</evidence>
<dbReference type="InterPro" id="IPR036457">
    <property type="entry name" value="PPM-type-like_dom_sf"/>
</dbReference>
<dbReference type="GO" id="GO:0046872">
    <property type="term" value="F:metal ion binding"/>
    <property type="evidence" value="ECO:0007669"/>
    <property type="project" value="UniProtKB-KW"/>
</dbReference>
<evidence type="ECO:0000256" key="10">
    <source>
        <dbReference type="SAM" id="MobiDB-lite"/>
    </source>
</evidence>
<dbReference type="InterPro" id="IPR015655">
    <property type="entry name" value="PP2C"/>
</dbReference>
<gene>
    <name evidence="12" type="ORF">PPROV_000276600</name>
</gene>
<comment type="similarity">
    <text evidence="9">Belongs to the PP2C family.</text>
</comment>
<evidence type="ECO:0000256" key="2">
    <source>
        <dbReference type="ARBA" id="ARBA00001946"/>
    </source>
</evidence>
<evidence type="ECO:0000313" key="13">
    <source>
        <dbReference type="Proteomes" id="UP000660262"/>
    </source>
</evidence>
<dbReference type="PROSITE" id="PS51746">
    <property type="entry name" value="PPM_2"/>
    <property type="match status" value="1"/>
</dbReference>
<dbReference type="SUPFAM" id="SSF81606">
    <property type="entry name" value="PP2C-like"/>
    <property type="match status" value="1"/>
</dbReference>
<evidence type="ECO:0000256" key="8">
    <source>
        <dbReference type="ARBA" id="ARBA00023211"/>
    </source>
</evidence>
<dbReference type="GO" id="GO:0004722">
    <property type="term" value="F:protein serine/threonine phosphatase activity"/>
    <property type="evidence" value="ECO:0007669"/>
    <property type="project" value="UniProtKB-EC"/>
</dbReference>
<sequence length="394" mass="41779">MGAYLSSPVTEKETQCGMGGDVVYGTSCMQGWRRSMEDAHICDVGLDGGAHITGKRLNVFGVFDGHGGAEVARFCERHLTKELLKSSEWNAGDVGKALVHGFHKIDELLQDSSHWSEVVSLKNGPEGGSAGGGGAANGAADDGEDGDNALALFQRMLVLRKLVEKKQNGGAADGEDSEDLSISENSEPETPASETIMQAGCTAVVAVMLGNKLVVANAGDSRAVLCSGTKAVAMSFDHKPSDTRETKRITAAGGFVTSATGQPRVNGNLNLSRAIGDLKYKGDTTRPVSEQVITAEPDIMSRDLDPSTDRFMVLACDGVWDVLSNQECVDFVRERLDAADRAGGKQAQKGTKERSELLGKICEAVMERCLSPNPRDTGGIGCDNMTCTIVEIYQ</sequence>
<organism evidence="12 13">
    <name type="scientific">Pycnococcus provasolii</name>
    <dbReference type="NCBI Taxonomy" id="41880"/>
    <lineage>
        <taxon>Eukaryota</taxon>
        <taxon>Viridiplantae</taxon>
        <taxon>Chlorophyta</taxon>
        <taxon>Pseudoscourfieldiophyceae</taxon>
        <taxon>Pseudoscourfieldiales</taxon>
        <taxon>Pycnococcaceae</taxon>
        <taxon>Pycnococcus</taxon>
    </lineage>
</organism>
<dbReference type="EMBL" id="BNJQ01000006">
    <property type="protein sequence ID" value="GHP04012.1"/>
    <property type="molecule type" value="Genomic_DNA"/>
</dbReference>
<comment type="cofactor">
    <cofactor evidence="1">
        <name>Mn(2+)</name>
        <dbReference type="ChEBI" id="CHEBI:29035"/>
    </cofactor>
</comment>
<protein>
    <recommendedName>
        <fullName evidence="3">protein-serine/threonine phosphatase</fullName>
        <ecNumber evidence="3">3.1.3.16</ecNumber>
    </recommendedName>
</protein>
<dbReference type="InterPro" id="IPR001932">
    <property type="entry name" value="PPM-type_phosphatase-like_dom"/>
</dbReference>
<keyword evidence="4" id="KW-0479">Metal-binding</keyword>
<accession>A0A830HBH5</accession>
<keyword evidence="13" id="KW-1185">Reference proteome</keyword>
<evidence type="ECO:0000256" key="7">
    <source>
        <dbReference type="ARBA" id="ARBA00022912"/>
    </source>
</evidence>
<dbReference type="CDD" id="cd00143">
    <property type="entry name" value="PP2Cc"/>
    <property type="match status" value="1"/>
</dbReference>
<proteinExistence type="inferred from homology"/>
<dbReference type="SMART" id="SM00332">
    <property type="entry name" value="PP2Cc"/>
    <property type="match status" value="1"/>
</dbReference>
<comment type="cofactor">
    <cofactor evidence="2">
        <name>Mg(2+)</name>
        <dbReference type="ChEBI" id="CHEBI:18420"/>
    </cofactor>
</comment>
<evidence type="ECO:0000256" key="6">
    <source>
        <dbReference type="ARBA" id="ARBA00022842"/>
    </source>
</evidence>
<dbReference type="Pfam" id="PF00481">
    <property type="entry name" value="PP2C"/>
    <property type="match status" value="2"/>
</dbReference>
<dbReference type="Proteomes" id="UP000660262">
    <property type="component" value="Unassembled WGS sequence"/>
</dbReference>
<keyword evidence="5 9" id="KW-0378">Hydrolase</keyword>
<reference evidence="12" key="1">
    <citation type="submission" date="2020-10" db="EMBL/GenBank/DDBJ databases">
        <title>Unveiling of a novel bifunctional photoreceptor, Dualchrome1, isolated from a cosmopolitan green alga.</title>
        <authorList>
            <person name="Suzuki S."/>
            <person name="Kawachi M."/>
        </authorList>
    </citation>
    <scope>NUCLEOTIDE SEQUENCE</scope>
    <source>
        <strain evidence="12">NIES 2893</strain>
    </source>
</reference>
<keyword evidence="8" id="KW-0464">Manganese</keyword>
<dbReference type="OrthoDB" id="10264738at2759"/>
<feature type="compositionally biased region" description="Gly residues" evidence="10">
    <location>
        <begin position="125"/>
        <end position="136"/>
    </location>
</feature>
<dbReference type="PROSITE" id="PS01032">
    <property type="entry name" value="PPM_1"/>
    <property type="match status" value="1"/>
</dbReference>
<dbReference type="AlphaFoldDB" id="A0A830HBH5"/>
<dbReference type="EC" id="3.1.3.16" evidence="3"/>
<feature type="domain" description="PPM-type phosphatase" evidence="11">
    <location>
        <begin position="23"/>
        <end position="392"/>
    </location>
</feature>
<keyword evidence="6" id="KW-0460">Magnesium</keyword>
<evidence type="ECO:0000256" key="5">
    <source>
        <dbReference type="ARBA" id="ARBA00022801"/>
    </source>
</evidence>
<evidence type="ECO:0000259" key="11">
    <source>
        <dbReference type="PROSITE" id="PS51746"/>
    </source>
</evidence>
<evidence type="ECO:0000256" key="1">
    <source>
        <dbReference type="ARBA" id="ARBA00001936"/>
    </source>
</evidence>
<name>A0A830HBH5_9CHLO</name>
<evidence type="ECO:0000256" key="4">
    <source>
        <dbReference type="ARBA" id="ARBA00022723"/>
    </source>
</evidence>